<dbReference type="InterPro" id="IPR002067">
    <property type="entry name" value="MCP"/>
</dbReference>
<dbReference type="PRINTS" id="PR00926">
    <property type="entry name" value="MITOCARRIER"/>
</dbReference>
<comment type="similarity">
    <text evidence="2">Belongs to the proteasome subunit p27 family.</text>
</comment>
<organism evidence="13 14">
    <name type="scientific">Caenorhabditis auriculariae</name>
    <dbReference type="NCBI Taxonomy" id="2777116"/>
    <lineage>
        <taxon>Eukaryota</taxon>
        <taxon>Metazoa</taxon>
        <taxon>Ecdysozoa</taxon>
        <taxon>Nematoda</taxon>
        <taxon>Chromadorea</taxon>
        <taxon>Rhabditida</taxon>
        <taxon>Rhabditina</taxon>
        <taxon>Rhabditomorpha</taxon>
        <taxon>Rhabditoidea</taxon>
        <taxon>Rhabditidae</taxon>
        <taxon>Peloderinae</taxon>
        <taxon>Caenorhabditis</taxon>
    </lineage>
</organism>
<evidence type="ECO:0000313" key="13">
    <source>
        <dbReference type="EMBL" id="CAD6198198.1"/>
    </source>
</evidence>
<evidence type="ECO:0000256" key="9">
    <source>
        <dbReference type="ARBA" id="ARBA00023186"/>
    </source>
</evidence>
<comment type="subcellular location">
    <subcellularLocation>
        <location evidence="1">Membrane</location>
        <topology evidence="1">Multi-pass membrane protein</topology>
    </subcellularLocation>
</comment>
<accession>A0A8S1HSC8</accession>
<feature type="repeat" description="Solcar" evidence="10">
    <location>
        <begin position="405"/>
        <end position="485"/>
    </location>
</feature>
<dbReference type="SUPFAM" id="SSF50156">
    <property type="entry name" value="PDZ domain-like"/>
    <property type="match status" value="1"/>
</dbReference>
<protein>
    <recommendedName>
        <fullName evidence="12">Nas2 N-terminal domain-containing protein</fullName>
    </recommendedName>
</protein>
<dbReference type="EMBL" id="CAJGYM010000117">
    <property type="protein sequence ID" value="CAD6198198.1"/>
    <property type="molecule type" value="Genomic_DNA"/>
</dbReference>
<evidence type="ECO:0000256" key="11">
    <source>
        <dbReference type="RuleBase" id="RU000488"/>
    </source>
</evidence>
<evidence type="ECO:0000313" key="14">
    <source>
        <dbReference type="Proteomes" id="UP000835052"/>
    </source>
</evidence>
<evidence type="ECO:0000256" key="5">
    <source>
        <dbReference type="ARBA" id="ARBA00022692"/>
    </source>
</evidence>
<dbReference type="Pfam" id="PF18265">
    <property type="entry name" value="Nas2_N"/>
    <property type="match status" value="1"/>
</dbReference>
<dbReference type="Gene3D" id="1.50.40.10">
    <property type="entry name" value="Mitochondrial carrier domain"/>
    <property type="match status" value="1"/>
</dbReference>
<keyword evidence="9" id="KW-0143">Chaperone</keyword>
<reference evidence="13" key="1">
    <citation type="submission" date="2020-10" db="EMBL/GenBank/DDBJ databases">
        <authorList>
            <person name="Kikuchi T."/>
        </authorList>
    </citation>
    <scope>NUCLEOTIDE SEQUENCE</scope>
    <source>
        <strain evidence="13">NKZ352</strain>
    </source>
</reference>
<evidence type="ECO:0000256" key="10">
    <source>
        <dbReference type="PROSITE-ProRule" id="PRU00282"/>
    </source>
</evidence>
<dbReference type="OrthoDB" id="428293at2759"/>
<dbReference type="Gene3D" id="2.30.42.10">
    <property type="match status" value="1"/>
</dbReference>
<feature type="domain" description="Nas2 N-terminal" evidence="12">
    <location>
        <begin position="9"/>
        <end position="86"/>
    </location>
</feature>
<evidence type="ECO:0000256" key="3">
    <source>
        <dbReference type="ARBA" id="ARBA00006375"/>
    </source>
</evidence>
<dbReference type="FunFam" id="2.30.42.10:FF:000107">
    <property type="entry name" value="26S proteasome non-ATPase regulatory subunit 9"/>
    <property type="match status" value="1"/>
</dbReference>
<dbReference type="Proteomes" id="UP000835052">
    <property type="component" value="Unassembled WGS sequence"/>
</dbReference>
<dbReference type="Pfam" id="PF00153">
    <property type="entry name" value="Mito_carr"/>
    <property type="match status" value="3"/>
</dbReference>
<dbReference type="InterPro" id="IPR018108">
    <property type="entry name" value="MCP_transmembrane"/>
</dbReference>
<feature type="repeat" description="Solcar" evidence="10">
    <location>
        <begin position="300"/>
        <end position="388"/>
    </location>
</feature>
<dbReference type="InterPro" id="IPR044712">
    <property type="entry name" value="SLC25A32-like"/>
</dbReference>
<gene>
    <name evidence="13" type="ORF">CAUJ_LOCUS14104</name>
</gene>
<dbReference type="PANTHER" id="PTHR45683">
    <property type="entry name" value="MITOCHONDRIAL NICOTINAMIDE ADENINE DINUCLEOTIDE TRANSPORTER 1-RELATED-RELATED"/>
    <property type="match status" value="1"/>
</dbReference>
<sequence>MASDKEMAKALMAERDATEKKINANFEILKANNSTMDSPLVDSENFPLNNIDIYAVRHARHDIICLKNDREEINQKLAQSLEIVHQIALEEKNNAMDTSTEAGVEKPVHRTSNDPFAKVSSVTKDSPAYVGGFEKDDLLIQYGTLHFGNFHEIQQVAQVTKASADKTLRVTVLRNDRPVRLEIRPRQWSGPGLLGCSIMQNQLKQYEHLVGGFCGGMASTLVCHPLDLLKIRFSANEGSSLRPQYSSYADAVRKITRAEGPRGLYQGLTPNLIGASLSWGLYFQWYHFIKKNIIDGLTGNEQIDNFFSGFLSGSAIMCITNPIWVAKTRLCLQYETSATKNYKGTVDCLRKILAEEGVRGLYRGFVPGIFGTTHGALQFATYNWLKDVRCRLRNQPKDSFLSHSDYLICSSMSKVFATTITFPYQLLRTRMQDHNIHSGGVWQTTLTAVRNEGISALWKGCLMANFRQLPAAVVTFWTYENVRRLINMGSEKS</sequence>
<keyword evidence="6" id="KW-0677">Repeat</keyword>
<dbReference type="InterPro" id="IPR036034">
    <property type="entry name" value="PDZ_sf"/>
</dbReference>
<keyword evidence="7" id="KW-1133">Transmembrane helix</keyword>
<dbReference type="AlphaFoldDB" id="A0A8S1HSC8"/>
<evidence type="ECO:0000256" key="6">
    <source>
        <dbReference type="ARBA" id="ARBA00022737"/>
    </source>
</evidence>
<dbReference type="SUPFAM" id="SSF103506">
    <property type="entry name" value="Mitochondrial carrier"/>
    <property type="match status" value="1"/>
</dbReference>
<keyword evidence="4 11" id="KW-0813">Transport</keyword>
<comment type="caution">
    <text evidence="13">The sequence shown here is derived from an EMBL/GenBank/DDBJ whole genome shotgun (WGS) entry which is preliminary data.</text>
</comment>
<comment type="similarity">
    <text evidence="3 11">Belongs to the mitochondrial carrier (TC 2.A.29) family.</text>
</comment>
<keyword evidence="8 10" id="KW-0472">Membrane</keyword>
<dbReference type="GO" id="GO:0015215">
    <property type="term" value="F:nucleotide transmembrane transporter activity"/>
    <property type="evidence" value="ECO:0007669"/>
    <property type="project" value="UniProtKB-ARBA"/>
</dbReference>
<feature type="repeat" description="Solcar" evidence="10">
    <location>
        <begin position="203"/>
        <end position="292"/>
    </location>
</feature>
<evidence type="ECO:0000256" key="8">
    <source>
        <dbReference type="ARBA" id="ARBA00023136"/>
    </source>
</evidence>
<dbReference type="Gene3D" id="6.10.140.1710">
    <property type="match status" value="1"/>
</dbReference>
<name>A0A8S1HSC8_9PELO</name>
<dbReference type="PROSITE" id="PS50920">
    <property type="entry name" value="SOLCAR"/>
    <property type="match status" value="3"/>
</dbReference>
<dbReference type="GO" id="GO:0016020">
    <property type="term" value="C:membrane"/>
    <property type="evidence" value="ECO:0007669"/>
    <property type="project" value="UniProtKB-SubCell"/>
</dbReference>
<dbReference type="InterPro" id="IPR040815">
    <property type="entry name" value="Nas2_N"/>
</dbReference>
<dbReference type="InterPro" id="IPR023395">
    <property type="entry name" value="MCP_dom_sf"/>
</dbReference>
<evidence type="ECO:0000256" key="4">
    <source>
        <dbReference type="ARBA" id="ARBA00022448"/>
    </source>
</evidence>
<evidence type="ECO:0000256" key="1">
    <source>
        <dbReference type="ARBA" id="ARBA00004141"/>
    </source>
</evidence>
<evidence type="ECO:0000256" key="7">
    <source>
        <dbReference type="ARBA" id="ARBA00022989"/>
    </source>
</evidence>
<proteinExistence type="inferred from homology"/>
<keyword evidence="14" id="KW-1185">Reference proteome</keyword>
<keyword evidence="5 10" id="KW-0812">Transmembrane</keyword>
<evidence type="ECO:0000256" key="2">
    <source>
        <dbReference type="ARBA" id="ARBA00005256"/>
    </source>
</evidence>
<evidence type="ECO:0000259" key="12">
    <source>
        <dbReference type="Pfam" id="PF18265"/>
    </source>
</evidence>